<proteinExistence type="predicted"/>
<evidence type="ECO:0000313" key="2">
    <source>
        <dbReference type="Proteomes" id="UP000279259"/>
    </source>
</evidence>
<gene>
    <name evidence="1" type="ORF">EHS25_006294</name>
</gene>
<name>A0A427YRB5_9TREE</name>
<dbReference type="OrthoDB" id="10314098at2759"/>
<sequence>MSSRDYPRLTVRDADGNTRSLMEVLGLGNDSPPVQPTIRTTSMFSENAATFTVERIHSVPDRLSLISDGQVRWTARVTYTESSECIANFDMGWSYSPDINNSQWIQDILKKTFRDTQDTVVRSGQDHVDRSVWKGLSDLSDEQVGTQGFELTDALSFLELPFHESALSVSGGEPNLEIAEEMRQIFPDEAAKGWDYGKQFNGARGTSFKIELSDIETVAPA</sequence>
<keyword evidence="2" id="KW-1185">Reference proteome</keyword>
<protein>
    <submittedName>
        <fullName evidence="1">Uncharacterized protein</fullName>
    </submittedName>
</protein>
<dbReference type="Proteomes" id="UP000279259">
    <property type="component" value="Unassembled WGS sequence"/>
</dbReference>
<dbReference type="EMBL" id="RSCD01000003">
    <property type="protein sequence ID" value="RSH93648.1"/>
    <property type="molecule type" value="Genomic_DNA"/>
</dbReference>
<organism evidence="1 2">
    <name type="scientific">Saitozyma podzolica</name>
    <dbReference type="NCBI Taxonomy" id="1890683"/>
    <lineage>
        <taxon>Eukaryota</taxon>
        <taxon>Fungi</taxon>
        <taxon>Dikarya</taxon>
        <taxon>Basidiomycota</taxon>
        <taxon>Agaricomycotina</taxon>
        <taxon>Tremellomycetes</taxon>
        <taxon>Tremellales</taxon>
        <taxon>Trimorphomycetaceae</taxon>
        <taxon>Saitozyma</taxon>
    </lineage>
</organism>
<comment type="caution">
    <text evidence="1">The sequence shown here is derived from an EMBL/GenBank/DDBJ whole genome shotgun (WGS) entry which is preliminary data.</text>
</comment>
<accession>A0A427YRB5</accession>
<reference evidence="1 2" key="1">
    <citation type="submission" date="2018-11" db="EMBL/GenBank/DDBJ databases">
        <title>Genome sequence of Saitozyma podzolica DSM 27192.</title>
        <authorList>
            <person name="Aliyu H."/>
            <person name="Gorte O."/>
            <person name="Ochsenreither K."/>
        </authorList>
    </citation>
    <scope>NUCLEOTIDE SEQUENCE [LARGE SCALE GENOMIC DNA]</scope>
    <source>
        <strain evidence="1 2">DSM 27192</strain>
    </source>
</reference>
<evidence type="ECO:0000313" key="1">
    <source>
        <dbReference type="EMBL" id="RSH93648.1"/>
    </source>
</evidence>
<dbReference type="AlphaFoldDB" id="A0A427YRB5"/>